<feature type="compositionally biased region" description="Basic and acidic residues" evidence="2">
    <location>
        <begin position="155"/>
        <end position="167"/>
    </location>
</feature>
<dbReference type="PANTHER" id="PTHR13454:SF11">
    <property type="entry name" value="PROTEIN MCM10 HOMOLOG"/>
    <property type="match status" value="1"/>
</dbReference>
<dbReference type="GO" id="GO:0003688">
    <property type="term" value="F:DNA replication origin binding"/>
    <property type="evidence" value="ECO:0007669"/>
    <property type="project" value="TreeGrafter"/>
</dbReference>
<name>A0A165QWQ6_9AGAM</name>
<feature type="region of interest" description="Disordered" evidence="2">
    <location>
        <begin position="27"/>
        <end position="167"/>
    </location>
</feature>
<dbReference type="AlphaFoldDB" id="A0A165QWQ6"/>
<dbReference type="InterPro" id="IPR012340">
    <property type="entry name" value="NA-bd_OB-fold"/>
</dbReference>
<dbReference type="EMBL" id="KV425589">
    <property type="protein sequence ID" value="KZT22982.1"/>
    <property type="molecule type" value="Genomic_DNA"/>
</dbReference>
<evidence type="ECO:0000313" key="5">
    <source>
        <dbReference type="Proteomes" id="UP000076761"/>
    </source>
</evidence>
<dbReference type="Proteomes" id="UP000076761">
    <property type="component" value="Unassembled WGS sequence"/>
</dbReference>
<feature type="region of interest" description="Disordered" evidence="2">
    <location>
        <begin position="475"/>
        <end position="496"/>
    </location>
</feature>
<dbReference type="Gene3D" id="2.40.50.140">
    <property type="entry name" value="Nucleic acid-binding proteins"/>
    <property type="match status" value="1"/>
</dbReference>
<feature type="region of interest" description="Disordered" evidence="2">
    <location>
        <begin position="267"/>
        <end position="308"/>
    </location>
</feature>
<feature type="compositionally biased region" description="Basic and acidic residues" evidence="2">
    <location>
        <begin position="130"/>
        <end position="141"/>
    </location>
</feature>
<gene>
    <name evidence="4" type="ORF">NEOLEDRAFT_1170979</name>
</gene>
<dbReference type="OrthoDB" id="202825at2759"/>
<reference evidence="4 5" key="1">
    <citation type="journal article" date="2016" name="Mol. Biol. Evol.">
        <title>Comparative Genomics of Early-Diverging Mushroom-Forming Fungi Provides Insights into the Origins of Lignocellulose Decay Capabilities.</title>
        <authorList>
            <person name="Nagy L.G."/>
            <person name="Riley R."/>
            <person name="Tritt A."/>
            <person name="Adam C."/>
            <person name="Daum C."/>
            <person name="Floudas D."/>
            <person name="Sun H."/>
            <person name="Yadav J.S."/>
            <person name="Pangilinan J."/>
            <person name="Larsson K.H."/>
            <person name="Matsuura K."/>
            <person name="Barry K."/>
            <person name="Labutti K."/>
            <person name="Kuo R."/>
            <person name="Ohm R.A."/>
            <person name="Bhattacharya S.S."/>
            <person name="Shirouzu T."/>
            <person name="Yoshinaga Y."/>
            <person name="Martin F.M."/>
            <person name="Grigoriev I.V."/>
            <person name="Hibbett D.S."/>
        </authorList>
    </citation>
    <scope>NUCLEOTIDE SEQUENCE [LARGE SCALE GENOMIC DNA]</scope>
    <source>
        <strain evidence="4 5">HHB14362 ss-1</strain>
    </source>
</reference>
<comment type="similarity">
    <text evidence="1">Belongs to the MCM10 family.</text>
</comment>
<feature type="compositionally biased region" description="Basic and acidic residues" evidence="2">
    <location>
        <begin position="589"/>
        <end position="605"/>
    </location>
</feature>
<sequence>MDSLSSMKQEEQRRQYEIKRQIALLQKQLKDPGVTEDNFKPSSPKRKKPDSHLLVPTTPSPKKRRVSKDVGNARTLASTSRRGNQKRAPLLNSSAKPVIGAATSNKVSGHATVPTSAPSTVLQKLSSLSKKSEELRPDEAVGRSSGFKEVPAPRPSHEDDSVKAPRRDDRLALVEELELGPAEHKPPFDDPHFEKLEPNSGIRLSQRVIPHDEFQDYLRGRYYLSPSRLYSAVRLLPNKSGYEVPVFGDWVTIAVVAERGPIKFSRAPVATTKGGDGMQTDNEAPLLPDKSKSGSTTKRKEAAQEKKPHGKRYVNLKLIDFGARSGGSSSTGGKAVIRGDAFLTLLLFESDGCEVIEMEDEQKRKVWRGGSKGAFEAMAKLKEGAVVALLNPKVLKPFQRSNEDPHPVNNILALTPESADSIAVIGHSKDLGMCTVVKRDGKVCGGWCDKRVSDVCEYHIQNAVERRRAGRSEFSIGTSGMSANSGPKRKRNEYDSRRQWGLKPELDSGSGAVYVVSGHVVSGSAAKDMYIGESIGREGQAKAARKLAAKDTDRVMEELLKRDKEGMKALVKAREFGMNAKDAVGIRTDGTDRRKQKTREKEKRSAATGGGLKNAFSAKMIKTLGFDPTNKTGSRRVEDGEVQKKLQALSTLQSSRQDVNFETTLTLRPGRRRSQLSVPSQLQAMESVIPSESKNAKIQSKTHPPASDRVCTDGLPLNARAREEKMIDLDESESGTD</sequence>
<dbReference type="GO" id="GO:0003697">
    <property type="term" value="F:single-stranded DNA binding"/>
    <property type="evidence" value="ECO:0007669"/>
    <property type="project" value="InterPro"/>
</dbReference>
<dbReference type="InterPro" id="IPR015408">
    <property type="entry name" value="Znf_Mcm10/DnaG"/>
</dbReference>
<evidence type="ECO:0000313" key="4">
    <source>
        <dbReference type="EMBL" id="KZT22982.1"/>
    </source>
</evidence>
<feature type="compositionally biased region" description="Basic and acidic residues" evidence="2">
    <location>
        <begin position="298"/>
        <end position="307"/>
    </location>
</feature>
<feature type="compositionally biased region" description="Polar residues" evidence="2">
    <location>
        <begin position="675"/>
        <end position="702"/>
    </location>
</feature>
<dbReference type="GO" id="GO:0043596">
    <property type="term" value="C:nuclear replication fork"/>
    <property type="evidence" value="ECO:0007669"/>
    <property type="project" value="TreeGrafter"/>
</dbReference>
<feature type="region of interest" description="Disordered" evidence="2">
    <location>
        <begin position="671"/>
        <end position="737"/>
    </location>
</feature>
<evidence type="ECO:0000256" key="2">
    <source>
        <dbReference type="SAM" id="MobiDB-lite"/>
    </source>
</evidence>
<accession>A0A165QWQ6</accession>
<dbReference type="Pfam" id="PF09329">
    <property type="entry name" value="zf-primase"/>
    <property type="match status" value="1"/>
</dbReference>
<keyword evidence="5" id="KW-1185">Reference proteome</keyword>
<feature type="compositionally biased region" description="Polar residues" evidence="2">
    <location>
        <begin position="475"/>
        <end position="485"/>
    </location>
</feature>
<evidence type="ECO:0000256" key="1">
    <source>
        <dbReference type="ARBA" id="ARBA00009679"/>
    </source>
</evidence>
<dbReference type="InParanoid" id="A0A165QWQ6"/>
<feature type="region of interest" description="Disordered" evidence="2">
    <location>
        <begin position="589"/>
        <end position="609"/>
    </location>
</feature>
<protein>
    <recommendedName>
        <fullName evidence="3">Zinc finger Mcm10/DnaG-type domain-containing protein</fullName>
    </recommendedName>
</protein>
<dbReference type="STRING" id="1314782.A0A165QWQ6"/>
<organism evidence="4 5">
    <name type="scientific">Neolentinus lepideus HHB14362 ss-1</name>
    <dbReference type="NCBI Taxonomy" id="1314782"/>
    <lineage>
        <taxon>Eukaryota</taxon>
        <taxon>Fungi</taxon>
        <taxon>Dikarya</taxon>
        <taxon>Basidiomycota</taxon>
        <taxon>Agaricomycotina</taxon>
        <taxon>Agaricomycetes</taxon>
        <taxon>Gloeophyllales</taxon>
        <taxon>Gloeophyllaceae</taxon>
        <taxon>Neolentinus</taxon>
    </lineage>
</organism>
<evidence type="ECO:0000259" key="3">
    <source>
        <dbReference type="Pfam" id="PF09329"/>
    </source>
</evidence>
<feature type="compositionally biased region" description="Polar residues" evidence="2">
    <location>
        <begin position="102"/>
        <end position="123"/>
    </location>
</feature>
<dbReference type="PANTHER" id="PTHR13454">
    <property type="entry name" value="PROTEIN MCM10 HOMOLOG"/>
    <property type="match status" value="1"/>
</dbReference>
<dbReference type="InterPro" id="IPR040184">
    <property type="entry name" value="Mcm10"/>
</dbReference>
<proteinExistence type="inferred from homology"/>
<dbReference type="GO" id="GO:0006270">
    <property type="term" value="P:DNA replication initiation"/>
    <property type="evidence" value="ECO:0007669"/>
    <property type="project" value="InterPro"/>
</dbReference>
<feature type="domain" description="Zinc finger Mcm10/DnaG-type" evidence="3">
    <location>
        <begin position="426"/>
        <end position="471"/>
    </location>
</feature>